<dbReference type="PANTHER" id="PTHR45740">
    <property type="entry name" value="POLY [ADP-RIBOSE] POLYMERASE"/>
    <property type="match status" value="1"/>
</dbReference>
<feature type="domain" description="PARP catalytic" evidence="3">
    <location>
        <begin position="641"/>
        <end position="853"/>
    </location>
</feature>
<dbReference type="InterPro" id="IPR012317">
    <property type="entry name" value="Poly(ADP-ribose)pol_cat_dom"/>
</dbReference>
<dbReference type="EMBL" id="LSRX01000349">
    <property type="protein sequence ID" value="OLP99836.1"/>
    <property type="molecule type" value="Genomic_DNA"/>
</dbReference>
<dbReference type="GO" id="GO:1990404">
    <property type="term" value="F:NAD+-protein mono-ADP-ribosyltransferase activity"/>
    <property type="evidence" value="ECO:0007669"/>
    <property type="project" value="TreeGrafter"/>
</dbReference>
<gene>
    <name evidence="4" type="primary">Tnks</name>
    <name evidence="4" type="ORF">AK812_SmicGene17566</name>
</gene>
<dbReference type="SUPFAM" id="SSF56399">
    <property type="entry name" value="ADP-ribosylation"/>
    <property type="match status" value="1"/>
</dbReference>
<reference evidence="4 5" key="1">
    <citation type="submission" date="2016-02" db="EMBL/GenBank/DDBJ databases">
        <title>Genome analysis of coral dinoflagellate symbionts highlights evolutionary adaptations to a symbiotic lifestyle.</title>
        <authorList>
            <person name="Aranda M."/>
            <person name="Li Y."/>
            <person name="Liew Y.J."/>
            <person name="Baumgarten S."/>
            <person name="Simakov O."/>
            <person name="Wilson M."/>
            <person name="Piel J."/>
            <person name="Ashoor H."/>
            <person name="Bougouffa S."/>
            <person name="Bajic V.B."/>
            <person name="Ryu T."/>
            <person name="Ravasi T."/>
            <person name="Bayer T."/>
            <person name="Micklem G."/>
            <person name="Kim H."/>
            <person name="Bhak J."/>
            <person name="Lajeunesse T.C."/>
            <person name="Voolstra C.R."/>
        </authorList>
    </citation>
    <scope>NUCLEOTIDE SEQUENCE [LARGE SCALE GENOMIC DNA]</scope>
    <source>
        <strain evidence="4 5">CCMP2467</strain>
    </source>
</reference>
<keyword evidence="1" id="KW-0520">NAD</keyword>
<dbReference type="PROSITE" id="PS51059">
    <property type="entry name" value="PARP_CATALYTIC"/>
    <property type="match status" value="1"/>
</dbReference>
<dbReference type="EC" id="2.4.2.-" evidence="1"/>
<keyword evidence="5" id="KW-1185">Reference proteome</keyword>
<dbReference type="GO" id="GO:0003950">
    <property type="term" value="F:NAD+ poly-ADP-ribosyltransferase activity"/>
    <property type="evidence" value="ECO:0007669"/>
    <property type="project" value="UniProtKB-UniRule"/>
</dbReference>
<evidence type="ECO:0000259" key="3">
    <source>
        <dbReference type="PROSITE" id="PS51059"/>
    </source>
</evidence>
<evidence type="ECO:0000256" key="1">
    <source>
        <dbReference type="RuleBase" id="RU362114"/>
    </source>
</evidence>
<proteinExistence type="predicted"/>
<name>A0A1Q9DXE6_SYMMI</name>
<evidence type="ECO:0000256" key="2">
    <source>
        <dbReference type="SAM" id="MobiDB-lite"/>
    </source>
</evidence>
<dbReference type="Proteomes" id="UP000186817">
    <property type="component" value="Unassembled WGS sequence"/>
</dbReference>
<feature type="compositionally biased region" description="Pro residues" evidence="2">
    <location>
        <begin position="851"/>
        <end position="861"/>
    </location>
</feature>
<organism evidence="4 5">
    <name type="scientific">Symbiodinium microadriaticum</name>
    <name type="common">Dinoflagellate</name>
    <name type="synonym">Zooxanthella microadriatica</name>
    <dbReference type="NCBI Taxonomy" id="2951"/>
    <lineage>
        <taxon>Eukaryota</taxon>
        <taxon>Sar</taxon>
        <taxon>Alveolata</taxon>
        <taxon>Dinophyceae</taxon>
        <taxon>Suessiales</taxon>
        <taxon>Symbiodiniaceae</taxon>
        <taxon>Symbiodinium</taxon>
    </lineage>
</organism>
<keyword evidence="1" id="KW-0328">Glycosyltransferase</keyword>
<accession>A0A1Q9DXE6</accession>
<protein>
    <recommendedName>
        <fullName evidence="1">Poly [ADP-ribose] polymerase</fullName>
        <shortName evidence="1">PARP</shortName>
        <ecNumber evidence="1">2.4.2.-</ecNumber>
    </recommendedName>
</protein>
<evidence type="ECO:0000313" key="4">
    <source>
        <dbReference type="EMBL" id="OLP99836.1"/>
    </source>
</evidence>
<feature type="region of interest" description="Disordered" evidence="2">
    <location>
        <begin position="849"/>
        <end position="873"/>
    </location>
</feature>
<sequence>MGQDISALKNQVEAERELERSQHASQMEILKQFDQRTKVPHLLIELRNVGYIEMCGKNIGGIYDKLDSFFKTYFGATETTLVMRRFVDENNCCAGMVGPQLTMAPKEPCDEVCDKNYVCGTQNSDGSVALNGKFKSRGNEGENNMGKLAMEVINFMTNECGWGLHLTDGGNLGYYGQMRETQIKFKAPHPLNLMAPHIMIELRSVGYIEVNGFDTDGIYGKIEDFIRKKWGGSRTTADKDYCDLKFSTSAFKKRGTQGENNMGMKTMELVDFMTKECAWTLLTCTGGNYGLTGSMREQQMVFRNDAFVQHGEQHIMVELRDQGYVEINGLHDAPEAAKHLEQFYQSQGCKVYQPGFWESSEKYCDVKYQTPPGWFYRQGTTNNLGKRTIEVASYLGQMGWMLLLCNGGNIHAGNNNSGIMREQQVKFTKARPSDNPAAPLLMIELRTIPTSMHGHYSGFIEINGQNTNGVYQQVIQYMQQTMLCTPLGPQPYCDLLLQCNCFRLREASTTWHTRNGRLNGESNFGRYTMRLCDFMVDHLGEWDLIVCNGNSVDTIFRYGKDSTMSVTGREQQLIFRHRPGGRNVFMAQDVNVAKLGRAPLLPPNYWKESSRTGSVGQEIVPATAEEVSWIQEVLDGTYKKKSTRDRSGGPLADRFVVVSALRSEHPGLWDKFAEKRNKVATDIKKRSTVEIVEPKTMKACSAFQERCTHPRLGNPTNEAYLFHGSNPTSAISILSTSFKVDFAGAAVGTMFGPGVYLAESSAKSDEYARDENTGGAYDGLFAVLLCRVVVGSSYVVEKPGDYTEKCTSGEFDSVVGDREKAVGTFREFIVFDEASIYPEYVAFYRREYKDGPPPTKTPTPAPSSYAPAQHAMPGEARTMQVQIPEGVEPGARIQCKAPWGDTLEVVVTEGMTPGQLITISA</sequence>
<evidence type="ECO:0000313" key="5">
    <source>
        <dbReference type="Proteomes" id="UP000186817"/>
    </source>
</evidence>
<comment type="caution">
    <text evidence="4">The sequence shown here is derived from an EMBL/GenBank/DDBJ whole genome shotgun (WGS) entry which is preliminary data.</text>
</comment>
<dbReference type="Gene3D" id="3.90.228.10">
    <property type="match status" value="1"/>
</dbReference>
<dbReference type="OMA" id="ERCTHPR"/>
<dbReference type="InterPro" id="IPR051712">
    <property type="entry name" value="ARTD-AVP"/>
</dbReference>
<dbReference type="PANTHER" id="PTHR45740:SF2">
    <property type="entry name" value="POLY [ADP-RIBOSE] POLYMERASE"/>
    <property type="match status" value="1"/>
</dbReference>
<dbReference type="Pfam" id="PF00644">
    <property type="entry name" value="PARP"/>
    <property type="match status" value="1"/>
</dbReference>
<dbReference type="OrthoDB" id="411019at2759"/>
<keyword evidence="1" id="KW-0808">Transferase</keyword>
<dbReference type="GO" id="GO:0005634">
    <property type="term" value="C:nucleus"/>
    <property type="evidence" value="ECO:0007669"/>
    <property type="project" value="TreeGrafter"/>
</dbReference>
<dbReference type="AlphaFoldDB" id="A0A1Q9DXE6"/>